<evidence type="ECO:0000256" key="11">
    <source>
        <dbReference type="ARBA" id="ARBA00022989"/>
    </source>
</evidence>
<dbReference type="SMART" id="SM00388">
    <property type="entry name" value="HisKA"/>
    <property type="match status" value="1"/>
</dbReference>
<evidence type="ECO:0000313" key="17">
    <source>
        <dbReference type="EMBL" id="WAJ24452.1"/>
    </source>
</evidence>
<evidence type="ECO:0000313" key="18">
    <source>
        <dbReference type="Proteomes" id="UP001163115"/>
    </source>
</evidence>
<sequence length="455" mass="51789">MKRKVVSYFMLLTILTLTLVMVCFGFGMRRYFYQELSNSIKSHAEAVPFVWAELGEFTSEDLIRKSDEVIKAYQMEGISLTLLTRKGDPIQSTTGYLEDHKVSIDSKVLSFETVYKIQDPMGQRNMTVYTPLLYQGQTVGVLKYEMSLAKTDERIFTLLSWGLAACLMVAFVAFVVSLRLGNSIVLPLKNIIRLTKRMAEGNYEEKIQEEYPYEAGELVKMLNYMADEITKSDRMKNDFISSISHELRTPLTGIKGWAETIKEPDSVTEEEMKFGLKIIEEETERLIRMVESLLDFSRYQSDRMVLSLSPLSFDQLVEKVSLELSKKAEKKGIRLMKDLTPARIQGDWDKLKQVVINVLDNGIKFSEQNGEIYITMTASDDWVSLVIRDTGIGVRKEHLKYITHSFFKADKRSPGEGLGLAISQKIMVLHGGSLSIESEYGKGTSVTMKLPLIKD</sequence>
<dbReference type="GO" id="GO:0016301">
    <property type="term" value="F:kinase activity"/>
    <property type="evidence" value="ECO:0007669"/>
    <property type="project" value="UniProtKB-KW"/>
</dbReference>
<evidence type="ECO:0000256" key="7">
    <source>
        <dbReference type="ARBA" id="ARBA00022692"/>
    </source>
</evidence>
<proteinExistence type="predicted"/>
<keyword evidence="12" id="KW-0902">Two-component regulatory system</keyword>
<dbReference type="CDD" id="cd06225">
    <property type="entry name" value="HAMP"/>
    <property type="match status" value="1"/>
</dbReference>
<dbReference type="EC" id="2.7.13.3" evidence="3"/>
<keyword evidence="13 14" id="KW-0472">Membrane</keyword>
<dbReference type="PRINTS" id="PR00344">
    <property type="entry name" value="BCTRLSENSOR"/>
</dbReference>
<dbReference type="Pfam" id="PF02518">
    <property type="entry name" value="HATPase_c"/>
    <property type="match status" value="1"/>
</dbReference>
<keyword evidence="6" id="KW-0808">Transferase</keyword>
<keyword evidence="8" id="KW-0547">Nucleotide-binding</keyword>
<dbReference type="InterPro" id="IPR005467">
    <property type="entry name" value="His_kinase_dom"/>
</dbReference>
<reference evidence="17" key="1">
    <citation type="submission" date="2022-11" db="EMBL/GenBank/DDBJ databases">
        <title>Lacrimispora xylanolytica sy1, complete genome.</title>
        <authorList>
            <person name="Choi S."/>
        </authorList>
    </citation>
    <scope>NUCLEOTIDE SEQUENCE</scope>
    <source>
        <strain evidence="17">Sy1</strain>
    </source>
</reference>
<dbReference type="CDD" id="cd00082">
    <property type="entry name" value="HisKA"/>
    <property type="match status" value="1"/>
</dbReference>
<evidence type="ECO:0000256" key="9">
    <source>
        <dbReference type="ARBA" id="ARBA00022777"/>
    </source>
</evidence>
<evidence type="ECO:0000256" key="4">
    <source>
        <dbReference type="ARBA" id="ARBA00022475"/>
    </source>
</evidence>
<dbReference type="InterPro" id="IPR050398">
    <property type="entry name" value="HssS/ArlS-like"/>
</dbReference>
<dbReference type="SUPFAM" id="SSF158472">
    <property type="entry name" value="HAMP domain-like"/>
    <property type="match status" value="1"/>
</dbReference>
<evidence type="ECO:0000259" key="15">
    <source>
        <dbReference type="PROSITE" id="PS50109"/>
    </source>
</evidence>
<gene>
    <name evidence="17" type="ORF">OW255_02695</name>
</gene>
<keyword evidence="18" id="KW-1185">Reference proteome</keyword>
<dbReference type="InterPro" id="IPR003661">
    <property type="entry name" value="HisK_dim/P_dom"/>
</dbReference>
<dbReference type="InterPro" id="IPR004358">
    <property type="entry name" value="Sig_transdc_His_kin-like_C"/>
</dbReference>
<evidence type="ECO:0000256" key="10">
    <source>
        <dbReference type="ARBA" id="ARBA00022840"/>
    </source>
</evidence>
<keyword evidence="9 17" id="KW-0418">Kinase</keyword>
<evidence type="ECO:0000256" key="3">
    <source>
        <dbReference type="ARBA" id="ARBA00012438"/>
    </source>
</evidence>
<dbReference type="PROSITE" id="PS50109">
    <property type="entry name" value="HIS_KIN"/>
    <property type="match status" value="1"/>
</dbReference>
<comment type="catalytic activity">
    <reaction evidence="1">
        <text>ATP + protein L-histidine = ADP + protein N-phospho-L-histidine.</text>
        <dbReference type="EC" id="2.7.13.3"/>
    </reaction>
</comment>
<dbReference type="PROSITE" id="PS50885">
    <property type="entry name" value="HAMP"/>
    <property type="match status" value="1"/>
</dbReference>
<evidence type="ECO:0000256" key="13">
    <source>
        <dbReference type="ARBA" id="ARBA00023136"/>
    </source>
</evidence>
<dbReference type="InterPro" id="IPR003594">
    <property type="entry name" value="HATPase_dom"/>
</dbReference>
<accession>A0ABY7AD97</accession>
<dbReference type="SMART" id="SM00304">
    <property type="entry name" value="HAMP"/>
    <property type="match status" value="1"/>
</dbReference>
<comment type="subcellular location">
    <subcellularLocation>
        <location evidence="2">Cell membrane</location>
        <topology evidence="2">Multi-pass membrane protein</topology>
    </subcellularLocation>
</comment>
<dbReference type="SUPFAM" id="SSF55874">
    <property type="entry name" value="ATPase domain of HSP90 chaperone/DNA topoisomerase II/histidine kinase"/>
    <property type="match status" value="1"/>
</dbReference>
<dbReference type="SUPFAM" id="SSF47384">
    <property type="entry name" value="Homodimeric domain of signal transducing histidine kinase"/>
    <property type="match status" value="1"/>
</dbReference>
<dbReference type="PANTHER" id="PTHR45528:SF1">
    <property type="entry name" value="SENSOR HISTIDINE KINASE CPXA"/>
    <property type="match status" value="1"/>
</dbReference>
<keyword evidence="4" id="KW-1003">Cell membrane</keyword>
<dbReference type="Gene3D" id="1.10.287.130">
    <property type="match status" value="1"/>
</dbReference>
<evidence type="ECO:0000256" key="12">
    <source>
        <dbReference type="ARBA" id="ARBA00023012"/>
    </source>
</evidence>
<protein>
    <recommendedName>
        <fullName evidence="3">histidine kinase</fullName>
        <ecNumber evidence="3">2.7.13.3</ecNumber>
    </recommendedName>
</protein>
<name>A0ABY7AD97_9FIRM</name>
<keyword evidence="5" id="KW-0597">Phosphoprotein</keyword>
<dbReference type="Gene3D" id="3.30.565.10">
    <property type="entry name" value="Histidine kinase-like ATPase, C-terminal domain"/>
    <property type="match status" value="1"/>
</dbReference>
<dbReference type="RefSeq" id="WP_268115557.1">
    <property type="nucleotide sequence ID" value="NZ_CP113524.1"/>
</dbReference>
<dbReference type="PANTHER" id="PTHR45528">
    <property type="entry name" value="SENSOR HISTIDINE KINASE CPXA"/>
    <property type="match status" value="1"/>
</dbReference>
<dbReference type="InterPro" id="IPR036097">
    <property type="entry name" value="HisK_dim/P_sf"/>
</dbReference>
<dbReference type="Gene3D" id="6.10.340.10">
    <property type="match status" value="1"/>
</dbReference>
<dbReference type="InterPro" id="IPR003660">
    <property type="entry name" value="HAMP_dom"/>
</dbReference>
<dbReference type="Pfam" id="PF00512">
    <property type="entry name" value="HisKA"/>
    <property type="match status" value="1"/>
</dbReference>
<keyword evidence="10" id="KW-0067">ATP-binding</keyword>
<feature type="transmembrane region" description="Helical" evidence="14">
    <location>
        <begin position="155"/>
        <end position="178"/>
    </location>
</feature>
<evidence type="ECO:0000259" key="16">
    <source>
        <dbReference type="PROSITE" id="PS50885"/>
    </source>
</evidence>
<evidence type="ECO:0000256" key="14">
    <source>
        <dbReference type="SAM" id="Phobius"/>
    </source>
</evidence>
<feature type="domain" description="HAMP" evidence="16">
    <location>
        <begin position="182"/>
        <end position="234"/>
    </location>
</feature>
<keyword evidence="7 14" id="KW-0812">Transmembrane</keyword>
<dbReference type="CDD" id="cd00075">
    <property type="entry name" value="HATPase"/>
    <property type="match status" value="1"/>
</dbReference>
<evidence type="ECO:0000256" key="5">
    <source>
        <dbReference type="ARBA" id="ARBA00022553"/>
    </source>
</evidence>
<dbReference type="EMBL" id="CP113524">
    <property type="protein sequence ID" value="WAJ24452.1"/>
    <property type="molecule type" value="Genomic_DNA"/>
</dbReference>
<keyword evidence="11 14" id="KW-1133">Transmembrane helix</keyword>
<evidence type="ECO:0000256" key="1">
    <source>
        <dbReference type="ARBA" id="ARBA00000085"/>
    </source>
</evidence>
<evidence type="ECO:0000256" key="8">
    <source>
        <dbReference type="ARBA" id="ARBA00022741"/>
    </source>
</evidence>
<organism evidence="17 18">
    <name type="scientific">Lacrimispora xylanolytica</name>
    <dbReference type="NCBI Taxonomy" id="29375"/>
    <lineage>
        <taxon>Bacteria</taxon>
        <taxon>Bacillati</taxon>
        <taxon>Bacillota</taxon>
        <taxon>Clostridia</taxon>
        <taxon>Lachnospirales</taxon>
        <taxon>Lachnospiraceae</taxon>
        <taxon>Lacrimispora</taxon>
    </lineage>
</organism>
<dbReference type="SMART" id="SM00387">
    <property type="entry name" value="HATPase_c"/>
    <property type="match status" value="1"/>
</dbReference>
<dbReference type="Pfam" id="PF00672">
    <property type="entry name" value="HAMP"/>
    <property type="match status" value="1"/>
</dbReference>
<dbReference type="InterPro" id="IPR036890">
    <property type="entry name" value="HATPase_C_sf"/>
</dbReference>
<evidence type="ECO:0000256" key="2">
    <source>
        <dbReference type="ARBA" id="ARBA00004651"/>
    </source>
</evidence>
<evidence type="ECO:0000256" key="6">
    <source>
        <dbReference type="ARBA" id="ARBA00022679"/>
    </source>
</evidence>
<feature type="transmembrane region" description="Helical" evidence="14">
    <location>
        <begin position="6"/>
        <end position="27"/>
    </location>
</feature>
<dbReference type="Proteomes" id="UP001163115">
    <property type="component" value="Chromosome"/>
</dbReference>
<feature type="domain" description="Histidine kinase" evidence="15">
    <location>
        <begin position="242"/>
        <end position="454"/>
    </location>
</feature>